<name>A0ABR1PE02_DIAER</name>
<comment type="caution">
    <text evidence="10">The sequence shown here is derived from an EMBL/GenBank/DDBJ whole genome shotgun (WGS) entry which is preliminary data.</text>
</comment>
<evidence type="ECO:0000259" key="9">
    <source>
        <dbReference type="PROSITE" id="PS50011"/>
    </source>
</evidence>
<dbReference type="InterPro" id="IPR000719">
    <property type="entry name" value="Prot_kinase_dom"/>
</dbReference>
<dbReference type="PANTHER" id="PTHR43671:SF98">
    <property type="entry name" value="SERINE_THREONINE-PROTEIN KINASE NEK11"/>
    <property type="match status" value="1"/>
</dbReference>
<reference evidence="10 11" key="1">
    <citation type="submission" date="2024-02" db="EMBL/GenBank/DDBJ databases">
        <title>De novo assembly and annotation of 12 fungi associated with fruit tree decline syndrome in Ontario, Canada.</title>
        <authorList>
            <person name="Sulman M."/>
            <person name="Ellouze W."/>
            <person name="Ilyukhin E."/>
        </authorList>
    </citation>
    <scope>NUCLEOTIDE SEQUENCE [LARGE SCALE GENOMIC DNA]</scope>
    <source>
        <strain evidence="10 11">M169</strain>
    </source>
</reference>
<evidence type="ECO:0000256" key="2">
    <source>
        <dbReference type="ARBA" id="ARBA00022527"/>
    </source>
</evidence>
<dbReference type="CDD" id="cd00180">
    <property type="entry name" value="PKc"/>
    <property type="match status" value="1"/>
</dbReference>
<sequence length="501" mass="56833">ILIVPAPDNSATVLSGFPHVTLRMSDSKSVELANEFQRQLRSKIKSLYREGQNHHYFIPEKALRSVMARFRIQDALVAKREQKDEIAQKILQQGAKIFGVLILVEIGDTVVNFIEAEELEDARLPFTMEVLVKTVGLTDAAAQDFEKSQWDFLSPTFVRGTLNRRLRPKVILPFLKDESKDKDGNFGHIFEVTLVAEHQDTAPSVELSTESIKFPEVTLPNLFKFLRKELDYQYDHEAELQNLAILHKLKHPNIVELLGSFTYRGKHNILFPLAEAGDLQSLLEKPREGTSLQSDESLLMALSDLASAIAQVHNCSTKEIDLELIGLHHDLRPRNILVSGNRFILADFGLSTFKGVLEDSETSAGAVVGDYIAPECEDLNRVRPRSFRRSSDIWSFGCIISEIITYMLFGHQGVKDFRDARIQKVRIFTIKTFYDGSNTSDSGRFRDLVDLIRIMLSIEQSERPSAEAVRERLCRITLRNNTGRKRDFMLHSSASMNSGRN</sequence>
<protein>
    <recommendedName>
        <fullName evidence="1">non-specific serine/threonine protein kinase</fullName>
        <ecNumber evidence="1">2.7.11.1</ecNumber>
    </recommendedName>
</protein>
<evidence type="ECO:0000256" key="5">
    <source>
        <dbReference type="ARBA" id="ARBA00022777"/>
    </source>
</evidence>
<evidence type="ECO:0000256" key="3">
    <source>
        <dbReference type="ARBA" id="ARBA00022679"/>
    </source>
</evidence>
<evidence type="ECO:0000313" key="11">
    <source>
        <dbReference type="Proteomes" id="UP001430848"/>
    </source>
</evidence>
<dbReference type="SUPFAM" id="SSF56112">
    <property type="entry name" value="Protein kinase-like (PK-like)"/>
    <property type="match status" value="1"/>
</dbReference>
<comment type="catalytic activity">
    <reaction evidence="7">
        <text>L-threonyl-[protein] + ATP = O-phospho-L-threonyl-[protein] + ADP + H(+)</text>
        <dbReference type="Rhea" id="RHEA:46608"/>
        <dbReference type="Rhea" id="RHEA-COMP:11060"/>
        <dbReference type="Rhea" id="RHEA-COMP:11605"/>
        <dbReference type="ChEBI" id="CHEBI:15378"/>
        <dbReference type="ChEBI" id="CHEBI:30013"/>
        <dbReference type="ChEBI" id="CHEBI:30616"/>
        <dbReference type="ChEBI" id="CHEBI:61977"/>
        <dbReference type="ChEBI" id="CHEBI:456216"/>
        <dbReference type="EC" id="2.7.11.1"/>
    </reaction>
</comment>
<evidence type="ECO:0000256" key="6">
    <source>
        <dbReference type="ARBA" id="ARBA00022840"/>
    </source>
</evidence>
<feature type="domain" description="Protein kinase" evidence="9">
    <location>
        <begin position="175"/>
        <end position="478"/>
    </location>
</feature>
<proteinExistence type="predicted"/>
<keyword evidence="11" id="KW-1185">Reference proteome</keyword>
<evidence type="ECO:0000256" key="4">
    <source>
        <dbReference type="ARBA" id="ARBA00022741"/>
    </source>
</evidence>
<dbReference type="PANTHER" id="PTHR43671">
    <property type="entry name" value="SERINE/THREONINE-PROTEIN KINASE NEK"/>
    <property type="match status" value="1"/>
</dbReference>
<dbReference type="EMBL" id="JAKNSF020000017">
    <property type="protein sequence ID" value="KAK7733881.1"/>
    <property type="molecule type" value="Genomic_DNA"/>
</dbReference>
<dbReference type="EC" id="2.7.11.1" evidence="1"/>
<keyword evidence="2" id="KW-0723">Serine/threonine-protein kinase</keyword>
<evidence type="ECO:0000313" key="10">
    <source>
        <dbReference type="EMBL" id="KAK7733881.1"/>
    </source>
</evidence>
<keyword evidence="6" id="KW-0067">ATP-binding</keyword>
<dbReference type="PROSITE" id="PS50011">
    <property type="entry name" value="PROTEIN_KINASE_DOM"/>
    <property type="match status" value="1"/>
</dbReference>
<dbReference type="Gene3D" id="1.10.510.10">
    <property type="entry name" value="Transferase(Phosphotransferase) domain 1"/>
    <property type="match status" value="1"/>
</dbReference>
<dbReference type="Proteomes" id="UP001430848">
    <property type="component" value="Unassembled WGS sequence"/>
</dbReference>
<accession>A0ABR1PE02</accession>
<evidence type="ECO:0000256" key="1">
    <source>
        <dbReference type="ARBA" id="ARBA00012513"/>
    </source>
</evidence>
<comment type="catalytic activity">
    <reaction evidence="8">
        <text>L-seryl-[protein] + ATP = O-phospho-L-seryl-[protein] + ADP + H(+)</text>
        <dbReference type="Rhea" id="RHEA:17989"/>
        <dbReference type="Rhea" id="RHEA-COMP:9863"/>
        <dbReference type="Rhea" id="RHEA-COMP:11604"/>
        <dbReference type="ChEBI" id="CHEBI:15378"/>
        <dbReference type="ChEBI" id="CHEBI:29999"/>
        <dbReference type="ChEBI" id="CHEBI:30616"/>
        <dbReference type="ChEBI" id="CHEBI:83421"/>
        <dbReference type="ChEBI" id="CHEBI:456216"/>
        <dbReference type="EC" id="2.7.11.1"/>
    </reaction>
</comment>
<evidence type="ECO:0000256" key="7">
    <source>
        <dbReference type="ARBA" id="ARBA00047899"/>
    </source>
</evidence>
<organism evidence="10 11">
    <name type="scientific">Diaporthe eres</name>
    <name type="common">Phomopsis oblonga</name>
    <dbReference type="NCBI Taxonomy" id="83184"/>
    <lineage>
        <taxon>Eukaryota</taxon>
        <taxon>Fungi</taxon>
        <taxon>Dikarya</taxon>
        <taxon>Ascomycota</taxon>
        <taxon>Pezizomycotina</taxon>
        <taxon>Sordariomycetes</taxon>
        <taxon>Sordariomycetidae</taxon>
        <taxon>Diaporthales</taxon>
        <taxon>Diaporthaceae</taxon>
        <taxon>Diaporthe</taxon>
        <taxon>Diaporthe eres species complex</taxon>
    </lineage>
</organism>
<keyword evidence="3" id="KW-0808">Transferase</keyword>
<dbReference type="InterPro" id="IPR011009">
    <property type="entry name" value="Kinase-like_dom_sf"/>
</dbReference>
<feature type="non-terminal residue" evidence="10">
    <location>
        <position position="1"/>
    </location>
</feature>
<keyword evidence="5" id="KW-0418">Kinase</keyword>
<dbReference type="InterPro" id="IPR050660">
    <property type="entry name" value="NEK_Ser/Thr_kinase"/>
</dbReference>
<keyword evidence="4" id="KW-0547">Nucleotide-binding</keyword>
<gene>
    <name evidence="10" type="ORF">SLS63_004667</name>
</gene>
<evidence type="ECO:0000256" key="8">
    <source>
        <dbReference type="ARBA" id="ARBA00048679"/>
    </source>
</evidence>
<dbReference type="Pfam" id="PF00069">
    <property type="entry name" value="Pkinase"/>
    <property type="match status" value="1"/>
</dbReference>